<organism evidence="1 2">
    <name type="scientific">Ophiobolus disseminans</name>
    <dbReference type="NCBI Taxonomy" id="1469910"/>
    <lineage>
        <taxon>Eukaryota</taxon>
        <taxon>Fungi</taxon>
        <taxon>Dikarya</taxon>
        <taxon>Ascomycota</taxon>
        <taxon>Pezizomycotina</taxon>
        <taxon>Dothideomycetes</taxon>
        <taxon>Pleosporomycetidae</taxon>
        <taxon>Pleosporales</taxon>
        <taxon>Pleosporineae</taxon>
        <taxon>Phaeosphaeriaceae</taxon>
        <taxon>Ophiobolus</taxon>
    </lineage>
</organism>
<name>A0A6A7AHA7_9PLEO</name>
<evidence type="ECO:0000313" key="2">
    <source>
        <dbReference type="Proteomes" id="UP000799424"/>
    </source>
</evidence>
<keyword evidence="2" id="KW-1185">Reference proteome</keyword>
<dbReference type="Proteomes" id="UP000799424">
    <property type="component" value="Unassembled WGS sequence"/>
</dbReference>
<gene>
    <name evidence="1" type="ORF">CC86DRAFT_377797</name>
</gene>
<dbReference type="EMBL" id="MU006217">
    <property type="protein sequence ID" value="KAF2832672.1"/>
    <property type="molecule type" value="Genomic_DNA"/>
</dbReference>
<proteinExistence type="predicted"/>
<reference evidence="1" key="1">
    <citation type="journal article" date="2020" name="Stud. Mycol.">
        <title>101 Dothideomycetes genomes: a test case for predicting lifestyles and emergence of pathogens.</title>
        <authorList>
            <person name="Haridas S."/>
            <person name="Albert R."/>
            <person name="Binder M."/>
            <person name="Bloem J."/>
            <person name="Labutti K."/>
            <person name="Salamov A."/>
            <person name="Andreopoulos B."/>
            <person name="Baker S."/>
            <person name="Barry K."/>
            <person name="Bills G."/>
            <person name="Bluhm B."/>
            <person name="Cannon C."/>
            <person name="Castanera R."/>
            <person name="Culley D."/>
            <person name="Daum C."/>
            <person name="Ezra D."/>
            <person name="Gonzalez J."/>
            <person name="Henrissat B."/>
            <person name="Kuo A."/>
            <person name="Liang C."/>
            <person name="Lipzen A."/>
            <person name="Lutzoni F."/>
            <person name="Magnuson J."/>
            <person name="Mondo S."/>
            <person name="Nolan M."/>
            <person name="Ohm R."/>
            <person name="Pangilinan J."/>
            <person name="Park H.-J."/>
            <person name="Ramirez L."/>
            <person name="Alfaro M."/>
            <person name="Sun H."/>
            <person name="Tritt A."/>
            <person name="Yoshinaga Y."/>
            <person name="Zwiers L.-H."/>
            <person name="Turgeon B."/>
            <person name="Goodwin S."/>
            <person name="Spatafora J."/>
            <person name="Crous P."/>
            <person name="Grigoriev I."/>
        </authorList>
    </citation>
    <scope>NUCLEOTIDE SEQUENCE</scope>
    <source>
        <strain evidence="1">CBS 113818</strain>
    </source>
</reference>
<dbReference type="AlphaFoldDB" id="A0A6A7AHA7"/>
<sequence length="307" mass="33972">MNLYPWDHLETMVNSPNVRLCLTPPGRRHRTKKAYSICCWCEICERAVRGDILFKRALKDIEVVGELGDFDMDHEGLEEAETGNMYVGKDVAQEVLGMSDERAEKAIEPMCKVQVHMTIHVTLASHSGDLPKSSRSPQLTTLSPTYISRQIVEPITSTSHLLVSVDWVQTQSDANTYRPGIRPTEIHLFCSSLRQPSIAAAFPHALMTGCTSPMWPPRIDWMMQRRCGRVRAVRSGAPTLQCRGAGLLDRNCTASLYNGLEGVSCGSISHDSTFHDECAEQSIIGSARLNIFFGFTTLAVAQSSAEG</sequence>
<protein>
    <submittedName>
        <fullName evidence="1">Uncharacterized protein</fullName>
    </submittedName>
</protein>
<evidence type="ECO:0000313" key="1">
    <source>
        <dbReference type="EMBL" id="KAF2832672.1"/>
    </source>
</evidence>
<accession>A0A6A7AHA7</accession>